<dbReference type="Proteomes" id="UP000199682">
    <property type="component" value="Unassembled WGS sequence"/>
</dbReference>
<dbReference type="EMBL" id="FNET01000029">
    <property type="protein sequence ID" value="SDM90980.1"/>
    <property type="molecule type" value="Genomic_DNA"/>
</dbReference>
<reference evidence="3" key="1">
    <citation type="submission" date="2016-10" db="EMBL/GenBank/DDBJ databases">
        <authorList>
            <person name="Varghese N."/>
            <person name="Submissions S."/>
        </authorList>
    </citation>
    <scope>NUCLEOTIDE SEQUENCE [LARGE SCALE GENOMIC DNA]</scope>
    <source>
        <strain evidence="3">DSM 44796</strain>
    </source>
</reference>
<name>A0A1G9X2L7_9PSEU</name>
<gene>
    <name evidence="2" type="ORF">SAMN04488074_12921</name>
</gene>
<accession>A0A1G9X2L7</accession>
<sequence length="109" mass="11832">MFSVTSDEPGTEPVPDWSQLVRWVRHTHVSACSFWPTPKAKDAVRGGMTEEAIYRSMATSRTAVDLGDAVGGPPNPTWIEWLMGFPTGWTDVAHSETPSSPPSQSTSAD</sequence>
<protein>
    <submittedName>
        <fullName evidence="2">Uncharacterized protein</fullName>
    </submittedName>
</protein>
<evidence type="ECO:0000313" key="2">
    <source>
        <dbReference type="EMBL" id="SDM90980.1"/>
    </source>
</evidence>
<feature type="compositionally biased region" description="Low complexity" evidence="1">
    <location>
        <begin position="95"/>
        <end position="109"/>
    </location>
</feature>
<evidence type="ECO:0000256" key="1">
    <source>
        <dbReference type="SAM" id="MobiDB-lite"/>
    </source>
</evidence>
<proteinExistence type="predicted"/>
<evidence type="ECO:0000313" key="3">
    <source>
        <dbReference type="Proteomes" id="UP000199682"/>
    </source>
</evidence>
<organism evidence="2 3">
    <name type="scientific">Lentzea albidocapillata subsp. violacea</name>
    <dbReference type="NCBI Taxonomy" id="128104"/>
    <lineage>
        <taxon>Bacteria</taxon>
        <taxon>Bacillati</taxon>
        <taxon>Actinomycetota</taxon>
        <taxon>Actinomycetes</taxon>
        <taxon>Pseudonocardiales</taxon>
        <taxon>Pseudonocardiaceae</taxon>
        <taxon>Lentzea</taxon>
    </lineage>
</organism>
<dbReference type="AlphaFoldDB" id="A0A1G9X2L7"/>
<feature type="region of interest" description="Disordered" evidence="1">
    <location>
        <begin position="90"/>
        <end position="109"/>
    </location>
</feature>